<organism evidence="2 3">
    <name type="scientific">Hydrogenophaga palleronii</name>
    <dbReference type="NCBI Taxonomy" id="65655"/>
    <lineage>
        <taxon>Bacteria</taxon>
        <taxon>Pseudomonadati</taxon>
        <taxon>Pseudomonadota</taxon>
        <taxon>Betaproteobacteria</taxon>
        <taxon>Burkholderiales</taxon>
        <taxon>Comamonadaceae</taxon>
        <taxon>Hydrogenophaga</taxon>
    </lineage>
</organism>
<gene>
    <name evidence="2" type="ORF">J2W49_001967</name>
</gene>
<dbReference type="RefSeq" id="WP_310315011.1">
    <property type="nucleotide sequence ID" value="NZ_JAVDWU010000003.1"/>
</dbReference>
<feature type="signal peptide" evidence="1">
    <location>
        <begin position="1"/>
        <end position="24"/>
    </location>
</feature>
<dbReference type="Proteomes" id="UP001265700">
    <property type="component" value="Unassembled WGS sequence"/>
</dbReference>
<evidence type="ECO:0000256" key="1">
    <source>
        <dbReference type="SAM" id="SignalP"/>
    </source>
</evidence>
<accession>A0ABU1WL35</accession>
<keyword evidence="3" id="KW-1185">Reference proteome</keyword>
<sequence>MKAMVRPSLIALAALALGMPSASMGESVLVSGAGGTGSSASVDIRIIVPPVMQVLENTHPSQLGVAVDGQWNAQQKLVVMSTMKRGFCVTLRLATPQVDDWQLNTLLESGATLDAVADGYRLCTARAGRYTLLLQHAFAADNAPSGEALRWPVRTDLTAL</sequence>
<protein>
    <submittedName>
        <fullName evidence="2">Uncharacterized protein</fullName>
    </submittedName>
</protein>
<dbReference type="EMBL" id="JAVDWU010000003">
    <property type="protein sequence ID" value="MDR7150012.1"/>
    <property type="molecule type" value="Genomic_DNA"/>
</dbReference>
<feature type="chain" id="PRO_5046982800" evidence="1">
    <location>
        <begin position="25"/>
        <end position="160"/>
    </location>
</feature>
<reference evidence="2 3" key="1">
    <citation type="submission" date="2023-07" db="EMBL/GenBank/DDBJ databases">
        <title>Sorghum-associated microbial communities from plants grown in Nebraska, USA.</title>
        <authorList>
            <person name="Schachtman D."/>
        </authorList>
    </citation>
    <scope>NUCLEOTIDE SEQUENCE [LARGE SCALE GENOMIC DNA]</scope>
    <source>
        <strain evidence="2 3">4249</strain>
    </source>
</reference>
<proteinExistence type="predicted"/>
<name>A0ABU1WL35_9BURK</name>
<keyword evidence="1" id="KW-0732">Signal</keyword>
<comment type="caution">
    <text evidence="2">The sequence shown here is derived from an EMBL/GenBank/DDBJ whole genome shotgun (WGS) entry which is preliminary data.</text>
</comment>
<evidence type="ECO:0000313" key="2">
    <source>
        <dbReference type="EMBL" id="MDR7150012.1"/>
    </source>
</evidence>
<evidence type="ECO:0000313" key="3">
    <source>
        <dbReference type="Proteomes" id="UP001265700"/>
    </source>
</evidence>